<evidence type="ECO:0000313" key="8">
    <source>
        <dbReference type="Proteomes" id="UP000028012"/>
    </source>
</evidence>
<dbReference type="EMBL" id="JPHD02000067">
    <property type="protein sequence ID" value="KGE52377.1"/>
    <property type="molecule type" value="Genomic_DNA"/>
</dbReference>
<name>A0A098Q363_9XANT</name>
<dbReference type="PRINTS" id="PR00952">
    <property type="entry name" value="TYPE3IMQPROT"/>
</dbReference>
<dbReference type="Proteomes" id="UP000028012">
    <property type="component" value="Unassembled WGS sequence"/>
</dbReference>
<keyword evidence="6" id="KW-0472">Membrane</keyword>
<comment type="subcellular location">
    <subcellularLocation>
        <location evidence="1">Cell membrane</location>
        <topology evidence="1">Multi-pass membrane protein</topology>
    </subcellularLocation>
</comment>
<evidence type="ECO:0000313" key="7">
    <source>
        <dbReference type="EMBL" id="KGE52377.1"/>
    </source>
</evidence>
<protein>
    <submittedName>
        <fullName evidence="7">Flagellar biogenesis protein</fullName>
    </submittedName>
</protein>
<evidence type="ECO:0000256" key="3">
    <source>
        <dbReference type="ARBA" id="ARBA00022475"/>
    </source>
</evidence>
<keyword evidence="5" id="KW-1133">Transmembrane helix</keyword>
<accession>A0A098Q363</accession>
<dbReference type="Pfam" id="PF01313">
    <property type="entry name" value="Bac_export_3"/>
    <property type="match status" value="1"/>
</dbReference>
<comment type="caution">
    <text evidence="7">The sequence shown here is derived from an EMBL/GenBank/DDBJ whole genome shotgun (WGS) entry which is preliminary data.</text>
</comment>
<keyword evidence="7" id="KW-0966">Cell projection</keyword>
<dbReference type="GO" id="GO:0005886">
    <property type="term" value="C:plasma membrane"/>
    <property type="evidence" value="ECO:0007669"/>
    <property type="project" value="UniProtKB-SubCell"/>
</dbReference>
<dbReference type="InterPro" id="IPR002191">
    <property type="entry name" value="Bac_export_3"/>
</dbReference>
<keyword evidence="3" id="KW-1003">Cell membrane</keyword>
<dbReference type="STRING" id="325777.GW15_0208785"/>
<keyword evidence="4" id="KW-0812">Transmembrane</keyword>
<keyword evidence="7" id="KW-0282">Flagellum</keyword>
<comment type="similarity">
    <text evidence="2">Belongs to the FliQ/MopD/SpaQ family.</text>
</comment>
<dbReference type="HOGENOM" id="CLU_164516_2_0_6"/>
<dbReference type="PIRSF" id="PIRSF004669">
    <property type="entry name" value="FliQ"/>
    <property type="match status" value="1"/>
</dbReference>
<evidence type="ECO:0000256" key="5">
    <source>
        <dbReference type="ARBA" id="ARBA00022989"/>
    </source>
</evidence>
<dbReference type="GO" id="GO:0009306">
    <property type="term" value="P:protein secretion"/>
    <property type="evidence" value="ECO:0007669"/>
    <property type="project" value="InterPro"/>
</dbReference>
<dbReference type="AlphaFoldDB" id="A0A098Q363"/>
<sequence>MSPEIALTELRGGLVTVLWIAGPMLLAVLVVGVVIGVVQAATQLNEPTIAFVAKAVALTATLFATGSMLLGHLVEFTIALFQRIPHLIG</sequence>
<evidence type="ECO:0000256" key="1">
    <source>
        <dbReference type="ARBA" id="ARBA00004651"/>
    </source>
</evidence>
<reference evidence="7 8" key="1">
    <citation type="submission" date="2014-09" db="EMBL/GenBank/DDBJ databases">
        <title>A draft genome sequence for Xanthomonas axonopodis pv. vasculorum NCPPB 900.</title>
        <authorList>
            <person name="Harrison J."/>
            <person name="Studholme D.J."/>
        </authorList>
    </citation>
    <scope>NUCLEOTIDE SEQUENCE [LARGE SCALE GENOMIC DNA]</scope>
    <source>
        <strain evidence="7 8">NCPPB 900</strain>
    </source>
</reference>
<proteinExistence type="inferred from homology"/>
<evidence type="ECO:0000256" key="2">
    <source>
        <dbReference type="ARBA" id="ARBA00006156"/>
    </source>
</evidence>
<dbReference type="RefSeq" id="WP_005917968.1">
    <property type="nucleotide sequence ID" value="NZ_CP053649.1"/>
</dbReference>
<keyword evidence="7" id="KW-0969">Cilium</keyword>
<evidence type="ECO:0000256" key="4">
    <source>
        <dbReference type="ARBA" id="ARBA00022692"/>
    </source>
</evidence>
<dbReference type="GeneID" id="79389347"/>
<dbReference type="PANTHER" id="PTHR34040">
    <property type="entry name" value="FLAGELLAR BIOSYNTHETIC PROTEIN FLIQ"/>
    <property type="match status" value="1"/>
</dbReference>
<dbReference type="PANTHER" id="PTHR34040:SF8">
    <property type="entry name" value="FLAGELLAR BIOSYNTHETIC PROTEIN FLIQ"/>
    <property type="match status" value="1"/>
</dbReference>
<organism evidence="7 8">
    <name type="scientific">Xanthomonas axonopodis pv. vasculorum</name>
    <dbReference type="NCBI Taxonomy" id="325777"/>
    <lineage>
        <taxon>Bacteria</taxon>
        <taxon>Pseudomonadati</taxon>
        <taxon>Pseudomonadota</taxon>
        <taxon>Gammaproteobacteria</taxon>
        <taxon>Lysobacterales</taxon>
        <taxon>Lysobacteraceae</taxon>
        <taxon>Xanthomonas</taxon>
    </lineage>
</organism>
<gene>
    <name evidence="7" type="ORF">GW15_0208785</name>
</gene>
<dbReference type="eggNOG" id="COG1987">
    <property type="taxonomic scope" value="Bacteria"/>
</dbReference>
<evidence type="ECO:0000256" key="6">
    <source>
        <dbReference type="ARBA" id="ARBA00023136"/>
    </source>
</evidence>